<accession>B4W1U1</accession>
<name>B4W1U1_9CYAN</name>
<dbReference type="RefSeq" id="WP_006105226.1">
    <property type="nucleotide sequence ID" value="NZ_DS989869.1"/>
</dbReference>
<dbReference type="eggNOG" id="ENOG502ZBCE">
    <property type="taxonomic scope" value="Bacteria"/>
</dbReference>
<dbReference type="OrthoDB" id="484666at2"/>
<dbReference type="STRING" id="118168.MC7420_6882"/>
<evidence type="ECO:0000313" key="2">
    <source>
        <dbReference type="Proteomes" id="UP000003835"/>
    </source>
</evidence>
<dbReference type="EMBL" id="DS989869">
    <property type="protein sequence ID" value="EDX71796.1"/>
    <property type="molecule type" value="Genomic_DNA"/>
</dbReference>
<dbReference type="AlphaFoldDB" id="B4W1U1"/>
<dbReference type="HOGENOM" id="CLU_114517_0_0_3"/>
<keyword evidence="2" id="KW-1185">Reference proteome</keyword>
<evidence type="ECO:0008006" key="3">
    <source>
        <dbReference type="Google" id="ProtNLM"/>
    </source>
</evidence>
<protein>
    <recommendedName>
        <fullName evidence="3">CYTH domain-containing protein</fullName>
    </recommendedName>
</protein>
<proteinExistence type="predicted"/>
<dbReference type="Proteomes" id="UP000003835">
    <property type="component" value="Unassembled WGS sequence"/>
</dbReference>
<organism evidence="1 2">
    <name type="scientific">Coleofasciculus chthonoplastes PCC 7420</name>
    <dbReference type="NCBI Taxonomy" id="118168"/>
    <lineage>
        <taxon>Bacteria</taxon>
        <taxon>Bacillati</taxon>
        <taxon>Cyanobacteriota</taxon>
        <taxon>Cyanophyceae</taxon>
        <taxon>Coleofasciculales</taxon>
        <taxon>Coleofasciculaceae</taxon>
        <taxon>Coleofasciculus</taxon>
    </lineage>
</organism>
<reference evidence="1 2" key="1">
    <citation type="submission" date="2008-07" db="EMBL/GenBank/DDBJ databases">
        <authorList>
            <person name="Tandeau de Marsac N."/>
            <person name="Ferriera S."/>
            <person name="Johnson J."/>
            <person name="Kravitz S."/>
            <person name="Beeson K."/>
            <person name="Sutton G."/>
            <person name="Rogers Y.-H."/>
            <person name="Friedman R."/>
            <person name="Frazier M."/>
            <person name="Venter J.C."/>
        </authorList>
    </citation>
    <scope>NUCLEOTIDE SEQUENCE [LARGE SCALE GENOMIC DNA]</scope>
    <source>
        <strain evidence="1 2">PCC 7420</strain>
    </source>
</reference>
<evidence type="ECO:0000313" key="1">
    <source>
        <dbReference type="EMBL" id="EDX71796.1"/>
    </source>
</evidence>
<gene>
    <name evidence="1" type="ORF">MC7420_6882</name>
</gene>
<sequence>MTNDFITLELRWFNRGNLPKQVNDWFTTDCPGEILGSPETREDTYLYIPDCPYLNIKFRQGSLEVKWRKAEWGIRQFSRHWEGGIEQWIKWSCQDSTSESLMPKGGLTQGSWVSVNKARSQRFYQEITYELTQLTVNNEKWWTIAFEALVEVDTMNLEEFDQGVSKIGSTYQGLPLQNHQSCAYPSWLKLFGI</sequence>